<protein>
    <submittedName>
        <fullName evidence="8 9">Sodium-independent sulfate anion transporter-like isoform X1</fullName>
    </submittedName>
    <submittedName>
        <fullName evidence="12">Sodium-independent sulfate anion transporter-like isoform X2</fullName>
    </submittedName>
</protein>
<keyword evidence="3 5" id="KW-1133">Transmembrane helix</keyword>
<dbReference type="AlphaFoldDB" id="A0A9W2YEQ4"/>
<evidence type="ECO:0000256" key="5">
    <source>
        <dbReference type="SAM" id="Phobius"/>
    </source>
</evidence>
<evidence type="ECO:0000313" key="9">
    <source>
        <dbReference type="RefSeq" id="XP_055861210.1"/>
    </source>
</evidence>
<dbReference type="InterPro" id="IPR002645">
    <property type="entry name" value="STAS_dom"/>
</dbReference>
<dbReference type="CDD" id="cd07042">
    <property type="entry name" value="STAS_SulP_like_sulfate_transporter"/>
    <property type="match status" value="1"/>
</dbReference>
<keyword evidence="7" id="KW-1185">Reference proteome</keyword>
<feature type="transmembrane region" description="Helical" evidence="5">
    <location>
        <begin position="367"/>
        <end position="390"/>
    </location>
</feature>
<evidence type="ECO:0000313" key="8">
    <source>
        <dbReference type="RefSeq" id="XP_055861209.1"/>
    </source>
</evidence>
<evidence type="ECO:0000256" key="2">
    <source>
        <dbReference type="ARBA" id="ARBA00022692"/>
    </source>
</evidence>
<comment type="subcellular location">
    <subcellularLocation>
        <location evidence="1">Membrane</location>
        <topology evidence="1">Multi-pass membrane protein</topology>
    </subcellularLocation>
</comment>
<keyword evidence="2 5" id="KW-0812">Transmembrane</keyword>
<dbReference type="SUPFAM" id="SSF52091">
    <property type="entry name" value="SpoIIaa-like"/>
    <property type="match status" value="1"/>
</dbReference>
<keyword evidence="4 5" id="KW-0472">Membrane</keyword>
<feature type="transmembrane region" description="Helical" evidence="5">
    <location>
        <begin position="556"/>
        <end position="585"/>
    </location>
</feature>
<feature type="transmembrane region" description="Helical" evidence="5">
    <location>
        <begin position="177"/>
        <end position="196"/>
    </location>
</feature>
<feature type="transmembrane region" description="Helical" evidence="5">
    <location>
        <begin position="121"/>
        <end position="139"/>
    </location>
</feature>
<organism evidence="7 11">
    <name type="scientific">Biomphalaria glabrata</name>
    <name type="common">Bloodfluke planorb</name>
    <name type="synonym">Freshwater snail</name>
    <dbReference type="NCBI Taxonomy" id="6526"/>
    <lineage>
        <taxon>Eukaryota</taxon>
        <taxon>Metazoa</taxon>
        <taxon>Spiralia</taxon>
        <taxon>Lophotrochozoa</taxon>
        <taxon>Mollusca</taxon>
        <taxon>Gastropoda</taxon>
        <taxon>Heterobranchia</taxon>
        <taxon>Euthyneura</taxon>
        <taxon>Panpulmonata</taxon>
        <taxon>Hygrophila</taxon>
        <taxon>Lymnaeoidea</taxon>
        <taxon>Planorbidae</taxon>
        <taxon>Biomphalaria</taxon>
    </lineage>
</organism>
<dbReference type="InterPro" id="IPR011547">
    <property type="entry name" value="SLC26A/SulP_dom"/>
</dbReference>
<feature type="transmembrane region" description="Helical" evidence="5">
    <location>
        <begin position="208"/>
        <end position="226"/>
    </location>
</feature>
<dbReference type="RefSeq" id="XP_055861209.1">
    <property type="nucleotide sequence ID" value="XM_056005234.1"/>
</dbReference>
<evidence type="ECO:0000259" key="6">
    <source>
        <dbReference type="PROSITE" id="PS50801"/>
    </source>
</evidence>
<dbReference type="RefSeq" id="XP_055861213.1">
    <property type="nucleotide sequence ID" value="XM_056005238.1"/>
</dbReference>
<dbReference type="RefSeq" id="XP_055861212.1">
    <property type="nucleotide sequence ID" value="XM_056005237.1"/>
</dbReference>
<dbReference type="Pfam" id="PF00916">
    <property type="entry name" value="Sulfate_transp"/>
    <property type="match status" value="1"/>
</dbReference>
<feature type="transmembrane region" description="Helical" evidence="5">
    <location>
        <begin position="98"/>
        <end position="115"/>
    </location>
</feature>
<feature type="transmembrane region" description="Helical" evidence="5">
    <location>
        <begin position="300"/>
        <end position="322"/>
    </location>
</feature>
<evidence type="ECO:0000313" key="12">
    <source>
        <dbReference type="RefSeq" id="XP_055861213.1"/>
    </source>
</evidence>
<feature type="domain" description="STAS" evidence="6">
    <location>
        <begin position="590"/>
        <end position="701"/>
    </location>
</feature>
<dbReference type="GO" id="GO:0008271">
    <property type="term" value="F:secondary active sulfate transmembrane transporter activity"/>
    <property type="evidence" value="ECO:0007669"/>
    <property type="project" value="InterPro"/>
</dbReference>
<dbReference type="OrthoDB" id="288203at2759"/>
<feature type="transmembrane region" description="Helical" evidence="5">
    <location>
        <begin position="441"/>
        <end position="461"/>
    </location>
</feature>
<dbReference type="GO" id="GO:0016020">
    <property type="term" value="C:membrane"/>
    <property type="evidence" value="ECO:0007669"/>
    <property type="project" value="UniProtKB-SubCell"/>
</dbReference>
<name>A0A9W2YEQ4_BIOGL</name>
<dbReference type="InterPro" id="IPR036513">
    <property type="entry name" value="STAS_dom_sf"/>
</dbReference>
<proteinExistence type="predicted"/>
<evidence type="ECO:0000256" key="4">
    <source>
        <dbReference type="ARBA" id="ARBA00023136"/>
    </source>
</evidence>
<dbReference type="Pfam" id="PF01740">
    <property type="entry name" value="STAS"/>
    <property type="match status" value="1"/>
</dbReference>
<dbReference type="InterPro" id="IPR001902">
    <property type="entry name" value="SLC26A/SulP_fam"/>
</dbReference>
<reference evidence="8 9" key="1">
    <citation type="submission" date="2025-04" db="UniProtKB">
        <authorList>
            <consortium name="RefSeq"/>
        </authorList>
    </citation>
    <scope>IDENTIFICATION</scope>
</reference>
<gene>
    <name evidence="8 9 10 11 12" type="primary">LOC106051564</name>
</gene>
<feature type="transmembrane region" description="Helical" evidence="5">
    <location>
        <begin position="468"/>
        <end position="486"/>
    </location>
</feature>
<evidence type="ECO:0000313" key="11">
    <source>
        <dbReference type="RefSeq" id="XP_055861212.1"/>
    </source>
</evidence>
<dbReference type="InterPro" id="IPR018045">
    <property type="entry name" value="S04_transporter_CS"/>
</dbReference>
<dbReference type="OMA" id="VWRSCQQ"/>
<evidence type="ECO:0000256" key="1">
    <source>
        <dbReference type="ARBA" id="ARBA00004141"/>
    </source>
</evidence>
<evidence type="ECO:0000313" key="7">
    <source>
        <dbReference type="Proteomes" id="UP001165740"/>
    </source>
</evidence>
<dbReference type="RefSeq" id="XP_055861210.1">
    <property type="nucleotide sequence ID" value="XM_056005235.1"/>
</dbReference>
<dbReference type="PROSITE" id="PS50801">
    <property type="entry name" value="STAS"/>
    <property type="match status" value="1"/>
</dbReference>
<evidence type="ECO:0000256" key="3">
    <source>
        <dbReference type="ARBA" id="ARBA00022989"/>
    </source>
</evidence>
<dbReference type="Proteomes" id="UP001165740">
    <property type="component" value="Chromosome 12"/>
</dbReference>
<dbReference type="GeneID" id="106051564"/>
<dbReference type="Gene3D" id="3.30.750.24">
    <property type="entry name" value="STAS domain"/>
    <property type="match status" value="1"/>
</dbReference>
<accession>A0A9W2YEQ4</accession>
<dbReference type="PANTHER" id="PTHR11814">
    <property type="entry name" value="SULFATE TRANSPORTER"/>
    <property type="match status" value="1"/>
</dbReference>
<evidence type="ECO:0000313" key="10">
    <source>
        <dbReference type="RefSeq" id="XP_055861211.1"/>
    </source>
</evidence>
<feature type="transmembrane region" description="Helical" evidence="5">
    <location>
        <begin position="146"/>
        <end position="165"/>
    </location>
</feature>
<dbReference type="RefSeq" id="XP_055861211.1">
    <property type="nucleotide sequence ID" value="XM_056005236.1"/>
</dbReference>
<dbReference type="PROSITE" id="PS01130">
    <property type="entry name" value="SLC26A"/>
    <property type="match status" value="1"/>
</dbReference>
<feature type="transmembrane region" description="Helical" evidence="5">
    <location>
        <begin position="255"/>
        <end position="274"/>
    </location>
</feature>
<sequence length="722" mass="79953">MLMMPEAREKTVIKSGQTQSFKMTSCELLDQSDCPVFSQNDVYQGQSPPRQGAKRISQVGMKLKQCCLQTFTLQNFLNKFPIIHWLPKYRCDTFQSDLIAGLTVGLTVIPQGLAYAQVADLPAQFGLYSAFIGCFIYALMGTSKDITLGPTAILSLMTATFATRVSPVLPSGEKDTTIALLMTFMCGIFQFILGVLKLGILVNFISYPVINAFTTAAAITIGFGQVKNILGLDDIPDDFIDMVYLTFKKLPETRIWDMTMGLISFVLVTLLKIIRDLKWVKARDPENQVSIFHLILRKCLWIIGTASNAIVVISASGVVAILEYRGMTDYIRVTGHIKPGLPEFTLPRFQVDTGNVTLSTGQIFSNLGAGLVIVPLLSLVEAMAVGKAFARVNNYKIDPSQEFLAIGVSNIVSAFFQSYPVTGSFSRTAVNSQSGVRTPMGGVWTGGLVILALCVLTPWFYYIPKSALAAVIISAVIPMVEYHTVIELWRANSKSLPMIEYLTVIELWRANSKSLPMIEYLTVIELWRANSKSLPMIEYLTVIELWRANKFDLVPYFITFICSLLVGIEYGILIGVGISLVMILYPTARPKIEYTYRPGVVIVTPTQGLNFPAAEYMESRALEKSLNGDDAPRHIVLNMEHMTDLDYTAIQSLKTLQVDCGLHNVMLVLTNGQSRVTERIQSANLKNVSMFETISEALTKLETSEEDAALTSVACKEEDCRL</sequence>